<accession>A0A7R9FSI0</accession>
<feature type="non-terminal residue" evidence="1">
    <location>
        <position position="1"/>
    </location>
</feature>
<reference evidence="1" key="1">
    <citation type="submission" date="2020-11" db="EMBL/GenBank/DDBJ databases">
        <authorList>
            <person name="Tran Van P."/>
        </authorList>
    </citation>
    <scope>NUCLEOTIDE SEQUENCE</scope>
</reference>
<organism evidence="1">
    <name type="scientific">Darwinula stevensoni</name>
    <dbReference type="NCBI Taxonomy" id="69355"/>
    <lineage>
        <taxon>Eukaryota</taxon>
        <taxon>Metazoa</taxon>
        <taxon>Ecdysozoa</taxon>
        <taxon>Arthropoda</taxon>
        <taxon>Crustacea</taxon>
        <taxon>Oligostraca</taxon>
        <taxon>Ostracoda</taxon>
        <taxon>Podocopa</taxon>
        <taxon>Podocopida</taxon>
        <taxon>Darwinulocopina</taxon>
        <taxon>Darwinuloidea</taxon>
        <taxon>Darwinulidae</taxon>
        <taxon>Darwinula</taxon>
    </lineage>
</organism>
<evidence type="ECO:0000313" key="2">
    <source>
        <dbReference type="Proteomes" id="UP000677054"/>
    </source>
</evidence>
<evidence type="ECO:0000313" key="1">
    <source>
        <dbReference type="EMBL" id="CAD7252941.1"/>
    </source>
</evidence>
<dbReference type="AlphaFoldDB" id="A0A7R9FSI0"/>
<keyword evidence="2" id="KW-1185">Reference proteome</keyword>
<proteinExistence type="predicted"/>
<sequence length="282" mass="31009">MKMEKVVVSVIETIGASLAGEWHSKMYALKKSGILGTLWETLEERGPPSKEVISAILTLSIQTQKGDKAQVRIPEALIFLLRHLPVIKVEDDQTYLARSVHRLTSTNPHRQIHIIHLKCIYPSCVDFNSIGLCTIAGPLLQLWVTRDGILGIVVYQKKELHFAHLSDFPLNDGRWHCLAISHALPRRPFGHSQLAVFIDGTLRLECQLKAPALAGESLLEVTFGCGPSYTIPESETGIPSQRQKGLGHSLIGGLISAGTTYLSLPISLTSGRNPNLNQPDPH</sequence>
<name>A0A7R9FSI0_9CRUS</name>
<dbReference type="EMBL" id="LR904576">
    <property type="protein sequence ID" value="CAD7252941.1"/>
    <property type="molecule type" value="Genomic_DNA"/>
</dbReference>
<dbReference type="Proteomes" id="UP000677054">
    <property type="component" value="Unassembled WGS sequence"/>
</dbReference>
<gene>
    <name evidence="1" type="ORF">DSTB1V02_LOCUS12692</name>
</gene>
<protein>
    <submittedName>
        <fullName evidence="1">Uncharacterized protein</fullName>
    </submittedName>
</protein>
<dbReference type="EMBL" id="CAJPEV010005059">
    <property type="protein sequence ID" value="CAG0902695.1"/>
    <property type="molecule type" value="Genomic_DNA"/>
</dbReference>